<dbReference type="SUPFAM" id="SSF54826">
    <property type="entry name" value="Enolase N-terminal domain-like"/>
    <property type="match status" value="1"/>
</dbReference>
<feature type="domain" description="Mandelate racemase/muconate lactonizing enzyme C-terminal" evidence="3">
    <location>
        <begin position="143"/>
        <end position="248"/>
    </location>
</feature>
<reference evidence="5" key="2">
    <citation type="submission" date="2015-04" db="EMBL/GenBank/DDBJ databases">
        <title>A butyrogenic pathway from the amino acid lysine in a human gut commensal.</title>
        <authorList>
            <person name="de Vos W.M."/>
            <person name="Bui N.T.P."/>
            <person name="Plugge C.M."/>
            <person name="Ritari J."/>
        </authorList>
    </citation>
    <scope>NUCLEOTIDE SEQUENCE [LARGE SCALE GENOMIC DNA]</scope>
    <source>
        <strain evidence="5">AF211</strain>
    </source>
</reference>
<dbReference type="GO" id="GO:0047929">
    <property type="term" value="F:gluconate dehydratase activity"/>
    <property type="evidence" value="ECO:0007669"/>
    <property type="project" value="UniProtKB-EC"/>
</dbReference>
<evidence type="ECO:0000259" key="3">
    <source>
        <dbReference type="SMART" id="SM00922"/>
    </source>
</evidence>
<dbReference type="SFLD" id="SFLDG00179">
    <property type="entry name" value="mandelate_racemase"/>
    <property type="match status" value="1"/>
</dbReference>
<dbReference type="eggNOG" id="COG4948">
    <property type="taxonomic scope" value="Bacteria"/>
</dbReference>
<dbReference type="CDD" id="cd03316">
    <property type="entry name" value="MR_like"/>
    <property type="match status" value="1"/>
</dbReference>
<evidence type="ECO:0000256" key="1">
    <source>
        <dbReference type="ARBA" id="ARBA00022723"/>
    </source>
</evidence>
<dbReference type="EC" id="4.2.1.39" evidence="4"/>
<name>A0A0S2W2E7_9FIRM</name>
<evidence type="ECO:0000313" key="5">
    <source>
        <dbReference type="Proteomes" id="UP000064844"/>
    </source>
</evidence>
<keyword evidence="2 4" id="KW-0456">Lyase</keyword>
<proteinExistence type="predicted"/>
<dbReference type="PATRIC" id="fig|1297617.4.peg.1153"/>
<dbReference type="KEGG" id="ibu:IB211_01133"/>
<dbReference type="PANTHER" id="PTHR48080:SF2">
    <property type="entry name" value="D-GALACTONATE DEHYDRATASE"/>
    <property type="match status" value="1"/>
</dbReference>
<dbReference type="Pfam" id="PF02746">
    <property type="entry name" value="MR_MLE_N"/>
    <property type="match status" value="1"/>
</dbReference>
<dbReference type="AlphaFoldDB" id="A0A0S2W2E7"/>
<dbReference type="NCBIfam" id="NF010624">
    <property type="entry name" value="PRK14017.1"/>
    <property type="match status" value="1"/>
</dbReference>
<keyword evidence="5" id="KW-1185">Reference proteome</keyword>
<evidence type="ECO:0000313" key="4">
    <source>
        <dbReference type="EMBL" id="ALP93526.1"/>
    </source>
</evidence>
<protein>
    <submittedName>
        <fullName evidence="4">Gluconate dehydratase</fullName>
        <ecNumber evidence="4">4.2.1.39</ecNumber>
    </submittedName>
</protein>
<dbReference type="Pfam" id="PF13378">
    <property type="entry name" value="MR_MLE_C"/>
    <property type="match status" value="1"/>
</dbReference>
<gene>
    <name evidence="4" type="ORF">IB211_01133</name>
</gene>
<dbReference type="InterPro" id="IPR013342">
    <property type="entry name" value="Mandelate_racemase_C"/>
</dbReference>
<dbReference type="Gene3D" id="3.20.20.120">
    <property type="entry name" value="Enolase-like C-terminal domain"/>
    <property type="match status" value="1"/>
</dbReference>
<reference evidence="4 5" key="1">
    <citation type="journal article" date="2015" name="Nat. Commun.">
        <title>Production of butyrate from lysine and the Amadori product fructoselysine by a human gut commensal.</title>
        <authorList>
            <person name="Bui T.P."/>
            <person name="Ritari J."/>
            <person name="Boeren S."/>
            <person name="de Waard P."/>
            <person name="Plugge C.M."/>
            <person name="de Vos W.M."/>
        </authorList>
    </citation>
    <scope>NUCLEOTIDE SEQUENCE [LARGE SCALE GENOMIC DNA]</scope>
    <source>
        <strain evidence="4 5">AF211</strain>
    </source>
</reference>
<dbReference type="EMBL" id="CP011307">
    <property type="protein sequence ID" value="ALP93526.1"/>
    <property type="molecule type" value="Genomic_DNA"/>
</dbReference>
<dbReference type="Gene3D" id="3.30.390.10">
    <property type="entry name" value="Enolase-like, N-terminal domain"/>
    <property type="match status" value="1"/>
</dbReference>
<dbReference type="SFLD" id="SFLDS00001">
    <property type="entry name" value="Enolase"/>
    <property type="match status" value="1"/>
</dbReference>
<keyword evidence="1" id="KW-0479">Metal-binding</keyword>
<dbReference type="STRING" id="1297617.IB211_01133"/>
<dbReference type="SMART" id="SM00922">
    <property type="entry name" value="MR_MLE"/>
    <property type="match status" value="1"/>
</dbReference>
<evidence type="ECO:0000256" key="2">
    <source>
        <dbReference type="ARBA" id="ARBA00023239"/>
    </source>
</evidence>
<accession>A0A0S2W2E7</accession>
<dbReference type="PANTHER" id="PTHR48080">
    <property type="entry name" value="D-GALACTONATE DEHYDRATASE-RELATED"/>
    <property type="match status" value="1"/>
</dbReference>
<sequence>MLPPPRKKEDKTLKITEIKTFVANAYRTNFVFVKLYTDEGITGVGEGTLEYKEHALLGAVEDLKGYLLGKDPRRIEEHVFHMYRDSYWRTGPVLMSAISAVEMAMWDITGKYYGAPVHALLGGPVREEIELYANGWFAGARKPEEFAAKARAAVEKGVRALKWDPFGSAYLTLERREFAESIDCVAAVRDAVGGDVELLIEGHGRLNVETATRMARALAPYGPMFFEEPVPPDNLDALAEVHRRSPVPIAAGERIYSLAACREFLQKGCADFFQPDPSHCGGILAVKKMAAMAEPYYVSVAPHNPSGPVANAACLQLAGATINYAILEIMLTDVSWRRELTDEMVEFRAGKIHVPNRPGLGVELREEACRSHPFQPVYLRHYNGVLTDIRPEGKHTAYYFQNFD</sequence>
<dbReference type="SUPFAM" id="SSF51604">
    <property type="entry name" value="Enolase C-terminal domain-like"/>
    <property type="match status" value="1"/>
</dbReference>
<dbReference type="InterPro" id="IPR036849">
    <property type="entry name" value="Enolase-like_C_sf"/>
</dbReference>
<dbReference type="InterPro" id="IPR034593">
    <property type="entry name" value="DgoD-like"/>
</dbReference>
<dbReference type="Proteomes" id="UP000064844">
    <property type="component" value="Chromosome"/>
</dbReference>
<dbReference type="InterPro" id="IPR029017">
    <property type="entry name" value="Enolase-like_N"/>
</dbReference>
<dbReference type="InterPro" id="IPR013341">
    <property type="entry name" value="Mandelate_racemase_N_dom"/>
</dbReference>
<dbReference type="InterPro" id="IPR029065">
    <property type="entry name" value="Enolase_C-like"/>
</dbReference>
<organism evidence="4 5">
    <name type="scientific">Intestinimonas butyriciproducens</name>
    <dbReference type="NCBI Taxonomy" id="1297617"/>
    <lineage>
        <taxon>Bacteria</taxon>
        <taxon>Bacillati</taxon>
        <taxon>Bacillota</taxon>
        <taxon>Clostridia</taxon>
        <taxon>Eubacteriales</taxon>
        <taxon>Intestinimonas</taxon>
    </lineage>
</organism>
<dbReference type="GO" id="GO:0046872">
    <property type="term" value="F:metal ion binding"/>
    <property type="evidence" value="ECO:0007669"/>
    <property type="project" value="UniProtKB-KW"/>
</dbReference>